<evidence type="ECO:0000256" key="1">
    <source>
        <dbReference type="ARBA" id="ARBA00023054"/>
    </source>
</evidence>
<keyword evidence="2" id="KW-0539">Nucleus</keyword>
<feature type="region of interest" description="Disordered" evidence="6">
    <location>
        <begin position="1067"/>
        <end position="1093"/>
    </location>
</feature>
<feature type="compositionally biased region" description="Basic and acidic residues" evidence="6">
    <location>
        <begin position="1114"/>
        <end position="1130"/>
    </location>
</feature>
<gene>
    <name evidence="7" type="ORF">HHK36_002797</name>
</gene>
<evidence type="ECO:0008006" key="9">
    <source>
        <dbReference type="Google" id="ProtNLM"/>
    </source>
</evidence>
<dbReference type="EMBL" id="JABCRI010000002">
    <property type="protein sequence ID" value="KAF8410272.1"/>
    <property type="molecule type" value="Genomic_DNA"/>
</dbReference>
<dbReference type="OrthoDB" id="673795at2759"/>
<feature type="coiled-coil region" evidence="5">
    <location>
        <begin position="275"/>
        <end position="351"/>
    </location>
</feature>
<dbReference type="OMA" id="REHKEFM"/>
<sequence>MVSPRQEGSVIRLDSCMVRSPGSGVLENSTPFLRNSASLLSDGTIWKRLREAGFDEESIKRRDKAALIGYIAKLESEIFEYQHHMGLLILEKKEWASKYEQVKASAGSTEITYKLDQAAHSSALADARKREESLKKALGIEKECITNIEKALHEMRAESAEMKIAAESKMAEARSMVEDTRKKFTEAEAKLRAAESLQEEANRYHRAAERKLQEVEAREDELRRRLTSFNSDCDAKEKEIILEKQSLCERQDFLRQEQERLLEGQARLNQREEYIFGRSRELNRLEKELEESKAKMEKELRALNEEKSNLNLNIASISEQEEAVIKREQLLNKKEQELLILQEKLASKEYDEIQRLMADHEAVLKARKSEFDAELEFKRKLMEDEMEAKRRDCELREVDLNHREESVLEREHDLEVQSGALVDKERDTIERLRSLEEKHKCLNAAEKEAELAKMHLQKEREEINNMKLDLQKSMNSLDDKRKQVEQAQEKLEAMKSERDELRVLEMKLKEEIDAIRAQKLGLIAQADELEAEKAKFETEWELIDEKREELRKETECVAKRRIDVSKFLKDERDSLKLEKDALRDQFKGDVESLSCEREAFVSRMEHEHSEWFSKIQQERADLLIDIEMQKRELENCIDKRREEIEIYLREREEAFEQEKTKELQHINSLKEMTAKELEHVTLEMKRLDNERIEINLDRERRETEWNELKKFIEELQIQREKLKEQRELLHADREEIHVQIQHLNKLEDVKIASENIALSKMHQVELKPRRQKIPTNKRFKPKTIIKDAELDLHQLKEVVGDGLGLGLLSKHKGLDNASPPSSVPFSWIKRCAKLIFKHSPENSPMNYGERSLISEFQDENLKSLANKYPGNDKKVVSVQLENAQDTSSIFERHRTRGTDETDRMQPVTSVLEEPKVILEVPAVGEDVNGPHNVESKTNASENSAPSFSEQGFLTGRKRLKNSSSHDHVDAQLEQKRYNKKRRQHKDATETPLEEITTNCAFSTQPLAPEDEHGLMSFNQNPGDAEETSFYIDKSQNVPNLTVENEGTKTFADQTKLVCSQNSILDQESLQGGGSNGHADSPWVGNGASSHGSKAQENVLLLEVDEELARECSRDGIVAEKSSHKLKDHGKSKPGNSRKVEENDEQMSVKQK</sequence>
<keyword evidence="1 5" id="KW-0175">Coiled coil</keyword>
<dbReference type="GO" id="GO:0005652">
    <property type="term" value="C:nuclear lamina"/>
    <property type="evidence" value="ECO:0007669"/>
    <property type="project" value="UniProtKB-SubCell"/>
</dbReference>
<evidence type="ECO:0000313" key="7">
    <source>
        <dbReference type="EMBL" id="KAF8410272.1"/>
    </source>
</evidence>
<dbReference type="GO" id="GO:0006997">
    <property type="term" value="P:nucleus organization"/>
    <property type="evidence" value="ECO:0007669"/>
    <property type="project" value="InterPro"/>
</dbReference>
<feature type="region of interest" description="Disordered" evidence="6">
    <location>
        <begin position="925"/>
        <end position="949"/>
    </location>
</feature>
<reference evidence="7 8" key="1">
    <citation type="submission" date="2020-04" db="EMBL/GenBank/DDBJ databases">
        <title>Plant Genome Project.</title>
        <authorList>
            <person name="Zhang R.-G."/>
        </authorList>
    </citation>
    <scope>NUCLEOTIDE SEQUENCE [LARGE SCALE GENOMIC DNA]</scope>
    <source>
        <strain evidence="7">YNK0</strain>
        <tissue evidence="7">Leaf</tissue>
    </source>
</reference>
<comment type="similarity">
    <text evidence="4">Belongs to the CRWN family.</text>
</comment>
<feature type="coiled-coil region" evidence="5">
    <location>
        <begin position="163"/>
        <end position="239"/>
    </location>
</feature>
<proteinExistence type="inferred from homology"/>
<evidence type="ECO:0000256" key="4">
    <source>
        <dbReference type="ARBA" id="ARBA00024208"/>
    </source>
</evidence>
<accession>A0A834ZX60</accession>
<feature type="compositionally biased region" description="Polar residues" evidence="6">
    <location>
        <begin position="935"/>
        <end position="949"/>
    </location>
</feature>
<evidence type="ECO:0000256" key="3">
    <source>
        <dbReference type="ARBA" id="ARBA00024186"/>
    </source>
</evidence>
<evidence type="ECO:0000256" key="6">
    <source>
        <dbReference type="SAM" id="MobiDB-lite"/>
    </source>
</evidence>
<feature type="coiled-coil region" evidence="5">
    <location>
        <begin position="630"/>
        <end position="735"/>
    </location>
</feature>
<name>A0A834ZX60_TETSI</name>
<feature type="region of interest" description="Disordered" evidence="6">
    <location>
        <begin position="1114"/>
        <end position="1151"/>
    </location>
</feature>
<dbReference type="AlphaFoldDB" id="A0A834ZX60"/>
<organism evidence="7 8">
    <name type="scientific">Tetracentron sinense</name>
    <name type="common">Spur-leaf</name>
    <dbReference type="NCBI Taxonomy" id="13715"/>
    <lineage>
        <taxon>Eukaryota</taxon>
        <taxon>Viridiplantae</taxon>
        <taxon>Streptophyta</taxon>
        <taxon>Embryophyta</taxon>
        <taxon>Tracheophyta</taxon>
        <taxon>Spermatophyta</taxon>
        <taxon>Magnoliopsida</taxon>
        <taxon>Trochodendrales</taxon>
        <taxon>Trochodendraceae</taxon>
        <taxon>Tetracentron</taxon>
    </lineage>
</organism>
<keyword evidence="8" id="KW-1185">Reference proteome</keyword>
<evidence type="ECO:0000313" key="8">
    <source>
        <dbReference type="Proteomes" id="UP000655225"/>
    </source>
</evidence>
<protein>
    <recommendedName>
        <fullName evidence="9">Nuclear matrix constituent protein 1-like protein</fullName>
    </recommendedName>
</protein>
<evidence type="ECO:0000256" key="5">
    <source>
        <dbReference type="SAM" id="Coils"/>
    </source>
</evidence>
<dbReference type="InterPro" id="IPR040418">
    <property type="entry name" value="CRWN"/>
</dbReference>
<comment type="caution">
    <text evidence="7">The sequence shown here is derived from an EMBL/GenBank/DDBJ whole genome shotgun (WGS) entry which is preliminary data.</text>
</comment>
<feature type="coiled-coil region" evidence="5">
    <location>
        <begin position="432"/>
        <end position="585"/>
    </location>
</feature>
<dbReference type="PANTHER" id="PTHR31908:SF2">
    <property type="entry name" value="PROTEIN CROWDED NUCLEI 4"/>
    <property type="match status" value="1"/>
</dbReference>
<evidence type="ECO:0000256" key="2">
    <source>
        <dbReference type="ARBA" id="ARBA00023242"/>
    </source>
</evidence>
<dbReference type="Proteomes" id="UP000655225">
    <property type="component" value="Unassembled WGS sequence"/>
</dbReference>
<dbReference type="PANTHER" id="PTHR31908">
    <property type="entry name" value="PROTEIN CROWDED NUCLEI 4"/>
    <property type="match status" value="1"/>
</dbReference>
<comment type="subcellular location">
    <subcellularLocation>
        <location evidence="3">Nucleus lamina</location>
    </subcellularLocation>
</comment>